<dbReference type="GO" id="GO:0043565">
    <property type="term" value="F:sequence-specific DNA binding"/>
    <property type="evidence" value="ECO:0007669"/>
    <property type="project" value="InterPro"/>
</dbReference>
<dbReference type="PROSITE" id="PS50045">
    <property type="entry name" value="SIGMA54_INTERACT_4"/>
    <property type="match status" value="1"/>
</dbReference>
<feature type="domain" description="Sigma-54 factor interaction" evidence="4">
    <location>
        <begin position="1"/>
        <end position="141"/>
    </location>
</feature>
<dbReference type="AlphaFoldDB" id="A0A1S8GQ38"/>
<dbReference type="Gene3D" id="3.40.50.300">
    <property type="entry name" value="P-loop containing nucleotide triphosphate hydrolases"/>
    <property type="match status" value="1"/>
</dbReference>
<evidence type="ECO:0000256" key="2">
    <source>
        <dbReference type="ARBA" id="ARBA00022840"/>
    </source>
</evidence>
<keyword evidence="6" id="KW-1185">Reference proteome</keyword>
<organism evidence="5 6">
    <name type="scientific">Bombella intestini</name>
    <dbReference type="NCBI Taxonomy" id="1539051"/>
    <lineage>
        <taxon>Bacteria</taxon>
        <taxon>Pseudomonadati</taxon>
        <taxon>Pseudomonadota</taxon>
        <taxon>Alphaproteobacteria</taxon>
        <taxon>Acetobacterales</taxon>
        <taxon>Acetobacteraceae</taxon>
        <taxon>Bombella</taxon>
    </lineage>
</organism>
<dbReference type="Gene3D" id="1.10.10.60">
    <property type="entry name" value="Homeodomain-like"/>
    <property type="match status" value="1"/>
</dbReference>
<name>A0A1S8GQ38_9PROT</name>
<dbReference type="InterPro" id="IPR002197">
    <property type="entry name" value="HTH_Fis"/>
</dbReference>
<evidence type="ECO:0000256" key="3">
    <source>
        <dbReference type="ARBA" id="ARBA00023012"/>
    </source>
</evidence>
<dbReference type="Proteomes" id="UP000200980">
    <property type="component" value="Unassembled WGS sequence"/>
</dbReference>
<dbReference type="GO" id="GO:0000160">
    <property type="term" value="P:phosphorelay signal transduction system"/>
    <property type="evidence" value="ECO:0007669"/>
    <property type="project" value="UniProtKB-KW"/>
</dbReference>
<proteinExistence type="predicted"/>
<comment type="caution">
    <text evidence="5">The sequence shown here is derived from an EMBL/GenBank/DDBJ whole genome shotgun (WGS) entry which is preliminary data.</text>
</comment>
<dbReference type="SUPFAM" id="SSF46689">
    <property type="entry name" value="Homeodomain-like"/>
    <property type="match status" value="1"/>
</dbReference>
<sequence>MGEQTAREVRAMRPLFLYGASSQERLDVAQRIHAHSPCSEGAFVVAGLTAVPRALREERLFGTAGNGWLEQARGGTLLLDELDCLCPELQKRFAAFLAHRPQVKREEAVRIVVASRHDQATLLRHGGLEDGLKHWLASLPVAQCLGPDRLRAVRALSSDRNGGLAAMFEPVMRSYVRAGLEAGGCNLHGSVVGAVERPLITMALHHTGGNQLRAASLLGLNRNTLRKRIKELHIIVPRSGSRSGER</sequence>
<evidence type="ECO:0000313" key="5">
    <source>
        <dbReference type="EMBL" id="OOL18821.1"/>
    </source>
</evidence>
<dbReference type="InterPro" id="IPR009057">
    <property type="entry name" value="Homeodomain-like_sf"/>
</dbReference>
<dbReference type="OrthoDB" id="9802388at2"/>
<dbReference type="RefSeq" id="WP_077395996.1">
    <property type="nucleotide sequence ID" value="NZ_JATM01000002.1"/>
</dbReference>
<dbReference type="Pfam" id="PF00158">
    <property type="entry name" value="Sigma54_activat"/>
    <property type="match status" value="1"/>
</dbReference>
<dbReference type="STRING" id="1539051.AL01_03475"/>
<dbReference type="PANTHER" id="PTHR32071">
    <property type="entry name" value="TRANSCRIPTIONAL REGULATORY PROTEIN"/>
    <property type="match status" value="1"/>
</dbReference>
<evidence type="ECO:0000313" key="6">
    <source>
        <dbReference type="Proteomes" id="UP000200980"/>
    </source>
</evidence>
<accession>A0A1S8GQ38</accession>
<evidence type="ECO:0000259" key="4">
    <source>
        <dbReference type="PROSITE" id="PS50045"/>
    </source>
</evidence>
<dbReference type="InterPro" id="IPR002078">
    <property type="entry name" value="Sigma_54_int"/>
</dbReference>
<dbReference type="SUPFAM" id="SSF52540">
    <property type="entry name" value="P-loop containing nucleoside triphosphate hydrolases"/>
    <property type="match status" value="1"/>
</dbReference>
<keyword evidence="2" id="KW-0067">ATP-binding</keyword>
<dbReference type="GO" id="GO:0006355">
    <property type="term" value="P:regulation of DNA-templated transcription"/>
    <property type="evidence" value="ECO:0007669"/>
    <property type="project" value="InterPro"/>
</dbReference>
<keyword evidence="1" id="KW-0547">Nucleotide-binding</keyword>
<protein>
    <submittedName>
        <fullName evidence="5">Nitrogen assimilation regulator</fullName>
    </submittedName>
</protein>
<dbReference type="PRINTS" id="PR01590">
    <property type="entry name" value="HTHFIS"/>
</dbReference>
<keyword evidence="3" id="KW-0902">Two-component regulatory system</keyword>
<reference evidence="5 6" key="1">
    <citation type="journal article" date="2016" name="PLoS ONE">
        <title>Whole-Genome Sequence Analysis of Bombella intestini LMG 28161T, a Novel Acetic Acid Bacterium Isolated from the Crop of a Red-Tailed Bumble Bee, Bombus lapidarius.</title>
        <authorList>
            <person name="Li L."/>
            <person name="Illeghems K."/>
            <person name="Van Kerrebroeck S."/>
            <person name="Borremans W."/>
            <person name="Cleenwerck I."/>
            <person name="Smagghe G."/>
            <person name="De Vuyst L."/>
            <person name="Vandamme P."/>
        </authorList>
    </citation>
    <scope>NUCLEOTIDE SEQUENCE [LARGE SCALE GENOMIC DNA]</scope>
    <source>
        <strain evidence="5 6">R-52487</strain>
    </source>
</reference>
<evidence type="ECO:0000256" key="1">
    <source>
        <dbReference type="ARBA" id="ARBA00022741"/>
    </source>
</evidence>
<dbReference type="Pfam" id="PF02954">
    <property type="entry name" value="HTH_8"/>
    <property type="match status" value="1"/>
</dbReference>
<dbReference type="InterPro" id="IPR027417">
    <property type="entry name" value="P-loop_NTPase"/>
</dbReference>
<gene>
    <name evidence="5" type="ORF">AL01_03475</name>
</gene>
<dbReference type="EMBL" id="JATM01000002">
    <property type="protein sequence ID" value="OOL18821.1"/>
    <property type="molecule type" value="Genomic_DNA"/>
</dbReference>
<dbReference type="GO" id="GO:0005524">
    <property type="term" value="F:ATP binding"/>
    <property type="evidence" value="ECO:0007669"/>
    <property type="project" value="UniProtKB-KW"/>
</dbReference>